<feature type="domain" description="Protein kinase" evidence="2">
    <location>
        <begin position="116"/>
        <end position="406"/>
    </location>
</feature>
<gene>
    <name evidence="4" type="primary">LOC120249638</name>
</gene>
<evidence type="ECO:0000313" key="3">
    <source>
        <dbReference type="Proteomes" id="UP001515500"/>
    </source>
</evidence>
<dbReference type="SMART" id="SM00220">
    <property type="entry name" value="S_TKc"/>
    <property type="match status" value="1"/>
</dbReference>
<dbReference type="Gene3D" id="3.30.200.20">
    <property type="entry name" value="Phosphorylase Kinase, domain 1"/>
    <property type="match status" value="1"/>
</dbReference>
<dbReference type="Proteomes" id="UP001515500">
    <property type="component" value="Chromosome 19"/>
</dbReference>
<dbReference type="Gene3D" id="1.10.510.10">
    <property type="entry name" value="Transferase(Phosphotransferase) domain 1"/>
    <property type="match status" value="1"/>
</dbReference>
<evidence type="ECO:0000256" key="1">
    <source>
        <dbReference type="SAM" id="Phobius"/>
    </source>
</evidence>
<name>A0AB40AH24_DIOCR</name>
<accession>A0AB40AH24</accession>
<keyword evidence="1" id="KW-0812">Transmembrane</keyword>
<dbReference type="FunFam" id="1.10.510.10:FF:000095">
    <property type="entry name" value="protein STRUBBELIG-RECEPTOR FAMILY 8"/>
    <property type="match status" value="1"/>
</dbReference>
<evidence type="ECO:0000313" key="4">
    <source>
        <dbReference type="RefSeq" id="XP_039114148.1"/>
    </source>
</evidence>
<dbReference type="RefSeq" id="XP_039114148.1">
    <property type="nucleotide sequence ID" value="XM_039258214.1"/>
</dbReference>
<feature type="transmembrane region" description="Helical" evidence="1">
    <location>
        <begin position="52"/>
        <end position="73"/>
    </location>
</feature>
<dbReference type="PROSITE" id="PS50011">
    <property type="entry name" value="PROTEIN_KINASE_DOM"/>
    <property type="match status" value="1"/>
</dbReference>
<dbReference type="GO" id="GO:0005524">
    <property type="term" value="F:ATP binding"/>
    <property type="evidence" value="ECO:0007669"/>
    <property type="project" value="InterPro"/>
</dbReference>
<dbReference type="SUPFAM" id="SSF56112">
    <property type="entry name" value="Protein kinase-like (PK-like)"/>
    <property type="match status" value="1"/>
</dbReference>
<dbReference type="PANTHER" id="PTHR48055">
    <property type="entry name" value="LEUCINE-RICH REPEAT RECEPTOR PROTEIN KINASE EMS1"/>
    <property type="match status" value="1"/>
</dbReference>
<dbReference type="GO" id="GO:0016020">
    <property type="term" value="C:membrane"/>
    <property type="evidence" value="ECO:0007669"/>
    <property type="project" value="TreeGrafter"/>
</dbReference>
<dbReference type="AlphaFoldDB" id="A0AB40AH24"/>
<dbReference type="InterPro" id="IPR008271">
    <property type="entry name" value="Ser/Thr_kinase_AS"/>
</dbReference>
<keyword evidence="1" id="KW-1133">Transmembrane helix</keyword>
<dbReference type="InterPro" id="IPR051564">
    <property type="entry name" value="LRR_receptor-like_kinase"/>
</dbReference>
<dbReference type="InterPro" id="IPR011009">
    <property type="entry name" value="Kinase-like_dom_sf"/>
</dbReference>
<proteinExistence type="predicted"/>
<keyword evidence="3" id="KW-1185">Reference proteome</keyword>
<dbReference type="PANTHER" id="PTHR48055:SF22">
    <property type="entry name" value="LEUCINE-RICH REPEAT RECEPTOR-LIKE SERINE_THREONINE_TYROSINE-PROTEIN KINASE SOBIR1"/>
    <property type="match status" value="1"/>
</dbReference>
<evidence type="ECO:0000259" key="2">
    <source>
        <dbReference type="PROSITE" id="PS50011"/>
    </source>
</evidence>
<reference evidence="4" key="1">
    <citation type="submission" date="2025-08" db="UniProtKB">
        <authorList>
            <consortium name="RefSeq"/>
        </authorList>
    </citation>
    <scope>IDENTIFICATION</scope>
</reference>
<dbReference type="GO" id="GO:0004672">
    <property type="term" value="F:protein kinase activity"/>
    <property type="evidence" value="ECO:0007669"/>
    <property type="project" value="InterPro"/>
</dbReference>
<sequence>MTPITMTLPNKKLNEFISSSDQKPLHWSRKNSIISKDQTDTTPSNTKFHVDPLGICIGLAIGAVLMLAGFIIFKFCFKSRKNNIQVSPNTNNVTLFSIDIQHAEDLSFLINAKDEDLQLEIIGKGGCGEVYKTELPRRGGGKLSVAIKKIALSSTVDVSRLCRGTSNALGHRTRQVRAEILTVGRVGHPNLLRLLAHVSNQEKHFLISEFMQNGSLQDALRQRQLKWPVRYKIALGIATGLEYLHFLHKPCIIHRDLKPGNILLDRDMNPRIADFGLAKAAPGGSVGMTRVVGTLGYIAPEYYNRMPCTDRCDVYSFGVILAVLVSGRFPSDSRLAEMGMVKWLRKVMSSSDGDGANEGIDEILLGTGYEKQMLLALKIAYFCTRDNPEDRPCSRDVRRMLEQIKH</sequence>
<dbReference type="PROSITE" id="PS00108">
    <property type="entry name" value="PROTEIN_KINASE_ST"/>
    <property type="match status" value="1"/>
</dbReference>
<organism evidence="3 4">
    <name type="scientific">Dioscorea cayennensis subsp. rotundata</name>
    <name type="common">White Guinea yam</name>
    <name type="synonym">Dioscorea rotundata</name>
    <dbReference type="NCBI Taxonomy" id="55577"/>
    <lineage>
        <taxon>Eukaryota</taxon>
        <taxon>Viridiplantae</taxon>
        <taxon>Streptophyta</taxon>
        <taxon>Embryophyta</taxon>
        <taxon>Tracheophyta</taxon>
        <taxon>Spermatophyta</taxon>
        <taxon>Magnoliopsida</taxon>
        <taxon>Liliopsida</taxon>
        <taxon>Dioscoreales</taxon>
        <taxon>Dioscoreaceae</taxon>
        <taxon>Dioscorea</taxon>
    </lineage>
</organism>
<protein>
    <submittedName>
        <fullName evidence="4">Leucine-rich repeat receptor-like serine/threonine/tyrosine-protein kinase SOBIR1</fullName>
    </submittedName>
</protein>
<dbReference type="Pfam" id="PF00069">
    <property type="entry name" value="Pkinase"/>
    <property type="match status" value="1"/>
</dbReference>
<keyword evidence="1" id="KW-0472">Membrane</keyword>
<dbReference type="InterPro" id="IPR000719">
    <property type="entry name" value="Prot_kinase_dom"/>
</dbReference>
<dbReference type="GeneID" id="120249638"/>